<evidence type="ECO:0000313" key="2">
    <source>
        <dbReference type="Proteomes" id="UP001320898"/>
    </source>
</evidence>
<dbReference type="Proteomes" id="UP001320898">
    <property type="component" value="Unassembled WGS sequence"/>
</dbReference>
<gene>
    <name evidence="1" type="ORF">MUB46_17620</name>
</gene>
<dbReference type="Gene3D" id="3.30.1540.10">
    <property type="entry name" value="formyl-coa transferase, domain 3"/>
    <property type="match status" value="1"/>
</dbReference>
<organism evidence="1 2">
    <name type="scientific">Microbaculum marinisediminis</name>
    <dbReference type="NCBI Taxonomy" id="2931392"/>
    <lineage>
        <taxon>Bacteria</taxon>
        <taxon>Pseudomonadati</taxon>
        <taxon>Pseudomonadota</taxon>
        <taxon>Alphaproteobacteria</taxon>
        <taxon>Hyphomicrobiales</taxon>
        <taxon>Tepidamorphaceae</taxon>
        <taxon>Microbaculum</taxon>
    </lineage>
</organism>
<dbReference type="PANTHER" id="PTHR48228:SF5">
    <property type="entry name" value="ALPHA-METHYLACYL-COA RACEMASE"/>
    <property type="match status" value="1"/>
</dbReference>
<proteinExistence type="predicted"/>
<name>A0AAW5R086_9HYPH</name>
<dbReference type="EMBL" id="JALIDZ010000008">
    <property type="protein sequence ID" value="MCT8973686.1"/>
    <property type="molecule type" value="Genomic_DNA"/>
</dbReference>
<dbReference type="SUPFAM" id="SSF89796">
    <property type="entry name" value="CoA-transferase family III (CaiB/BaiF)"/>
    <property type="match status" value="1"/>
</dbReference>
<keyword evidence="1" id="KW-0808">Transferase</keyword>
<dbReference type="Pfam" id="PF02515">
    <property type="entry name" value="CoA_transf_3"/>
    <property type="match status" value="1"/>
</dbReference>
<protein>
    <submittedName>
        <fullName evidence="1">CoA transferase</fullName>
    </submittedName>
</protein>
<dbReference type="InterPro" id="IPR044855">
    <property type="entry name" value="CoA-Trfase_III_dom3_sf"/>
</dbReference>
<accession>A0AAW5R086</accession>
<dbReference type="GO" id="GO:0016740">
    <property type="term" value="F:transferase activity"/>
    <property type="evidence" value="ECO:0007669"/>
    <property type="project" value="UniProtKB-KW"/>
</dbReference>
<comment type="caution">
    <text evidence="1">The sequence shown here is derived from an EMBL/GenBank/DDBJ whole genome shotgun (WGS) entry which is preliminary data.</text>
</comment>
<dbReference type="AlphaFoldDB" id="A0AAW5R086"/>
<sequence>MSGPLADVRVVELAAIGPVPFCGMMLADLGARVVRIDRSMAGPMDRYAPENRGRTALALDLKSEAGRTRALDLIAAADVVIEGYRPGVMERLGLGPEAVLAANPALVYGRMTGWGQDGPYRDVAGHDINYIAVSGALHATGPAEHPVIPLNLVGDYGGGAMHLVAGVLAALHHARRTGTGQVVDCAMSDAAISLMSMIYQKRAEAEWRDSRAVNVIDGGAPFYNVYRCRDGAWIAIGAIEDRFYRLLRDKLDLRDPLFDRQFDRSAWPALRGRLSEIFARRTRAEWCALLEGSDVCFAPVLSMDEAAGHPHNVARGAFLERDGRLTTAPVPRLSATPASIRPGAAVGPADTADFLKDWAIR</sequence>
<reference evidence="1 2" key="1">
    <citation type="submission" date="2022-04" db="EMBL/GenBank/DDBJ databases">
        <authorList>
            <person name="Ye Y.-Q."/>
            <person name="Du Z.-J."/>
        </authorList>
    </citation>
    <scope>NUCLEOTIDE SEQUENCE [LARGE SCALE GENOMIC DNA]</scope>
    <source>
        <strain evidence="1 2">A6E488</strain>
    </source>
</reference>
<dbReference type="InterPro" id="IPR023606">
    <property type="entry name" value="CoA-Trfase_III_dom_1_sf"/>
</dbReference>
<dbReference type="InterPro" id="IPR003673">
    <property type="entry name" value="CoA-Trfase_fam_III"/>
</dbReference>
<dbReference type="InterPro" id="IPR050509">
    <property type="entry name" value="CoA-transferase_III"/>
</dbReference>
<evidence type="ECO:0000313" key="1">
    <source>
        <dbReference type="EMBL" id="MCT8973686.1"/>
    </source>
</evidence>
<dbReference type="Gene3D" id="3.40.50.10540">
    <property type="entry name" value="Crotonobetainyl-coa:carnitine coa-transferase, domain 1"/>
    <property type="match status" value="1"/>
</dbReference>
<keyword evidence="2" id="KW-1185">Reference proteome</keyword>
<dbReference type="PANTHER" id="PTHR48228">
    <property type="entry name" value="SUCCINYL-COA--D-CITRAMALATE COA-TRANSFERASE"/>
    <property type="match status" value="1"/>
</dbReference>